<comment type="subcellular location">
    <subcellularLocation>
        <location evidence="2">Secreted</location>
    </subcellularLocation>
</comment>
<dbReference type="Gene3D" id="2.60.40.10">
    <property type="entry name" value="Immunoglobulins"/>
    <property type="match status" value="1"/>
</dbReference>
<organism evidence="12 13">
    <name type="scientific">Passalora fulva</name>
    <name type="common">Tomato leaf mold</name>
    <name type="synonym">Cladosporium fulvum</name>
    <dbReference type="NCBI Taxonomy" id="5499"/>
    <lineage>
        <taxon>Eukaryota</taxon>
        <taxon>Fungi</taxon>
        <taxon>Dikarya</taxon>
        <taxon>Ascomycota</taxon>
        <taxon>Pezizomycotina</taxon>
        <taxon>Dothideomycetes</taxon>
        <taxon>Dothideomycetidae</taxon>
        <taxon>Mycosphaerellales</taxon>
        <taxon>Mycosphaerellaceae</taxon>
        <taxon>Fulvia</taxon>
    </lineage>
</organism>
<feature type="domain" description="Fibronectin type III-like" evidence="11">
    <location>
        <begin position="154"/>
        <end position="223"/>
    </location>
</feature>
<dbReference type="RefSeq" id="XP_047762432.1">
    <property type="nucleotide sequence ID" value="XM_047905368.1"/>
</dbReference>
<dbReference type="InterPro" id="IPR036881">
    <property type="entry name" value="Glyco_hydro_3_C_sf"/>
</dbReference>
<dbReference type="GO" id="GO:0008422">
    <property type="term" value="F:beta-glucosidase activity"/>
    <property type="evidence" value="ECO:0007669"/>
    <property type="project" value="UniProtKB-EC"/>
</dbReference>
<dbReference type="InterPro" id="IPR026891">
    <property type="entry name" value="Fn3-like"/>
</dbReference>
<dbReference type="EMBL" id="CP090167">
    <property type="protein sequence ID" value="UJO18066.1"/>
    <property type="molecule type" value="Genomic_DNA"/>
</dbReference>
<evidence type="ECO:0000256" key="8">
    <source>
        <dbReference type="ARBA" id="ARBA00023001"/>
    </source>
</evidence>
<dbReference type="GeneID" id="71986098"/>
<comment type="catalytic activity">
    <reaction evidence="1">
        <text>Hydrolysis of terminal, non-reducing beta-D-glucosyl residues with release of beta-D-glucose.</text>
        <dbReference type="EC" id="3.2.1.21"/>
    </reaction>
</comment>
<evidence type="ECO:0000256" key="1">
    <source>
        <dbReference type="ARBA" id="ARBA00000448"/>
    </source>
</evidence>
<keyword evidence="6" id="KW-0732">Signal</keyword>
<comment type="similarity">
    <text evidence="3">Belongs to the glycosyl hydrolase 3 family.</text>
</comment>
<dbReference type="GO" id="GO:0030245">
    <property type="term" value="P:cellulose catabolic process"/>
    <property type="evidence" value="ECO:0007669"/>
    <property type="project" value="UniProtKB-KW"/>
</dbReference>
<evidence type="ECO:0000313" key="12">
    <source>
        <dbReference type="EMBL" id="UJO18066.1"/>
    </source>
</evidence>
<evidence type="ECO:0000256" key="3">
    <source>
        <dbReference type="ARBA" id="ARBA00005336"/>
    </source>
</evidence>
<keyword evidence="8" id="KW-0624">Polysaccharide degradation</keyword>
<evidence type="ECO:0000256" key="10">
    <source>
        <dbReference type="ARBA" id="ARBA00023295"/>
    </source>
</evidence>
<sequence length="234" mass="26026">MSNAGVRLVDAWIEHSNVQDVLNAGTLGQESGNSLMDVLFGDVNPSGKLVYTIAKNESDYNGEICPCCECDYTEGLYIDYRPFDQADIEPRFPFGYGLSYTTFLYRDLRMASLPSNVSTYAVRPIIEGGRADLFDDIIIFTAEITNSGDVAGAEVAQLYLGFPESAKSPVKQLRGFSKVFLEPGESKPVEFTLQRRDVSIWDTVAQKWKVEHGTFKAMLGKSSKQIESEVEFLL</sequence>
<dbReference type="KEGG" id="ffu:CLAFUR5_06220"/>
<keyword evidence="8" id="KW-0136">Cellulose degradation</keyword>
<reference evidence="12" key="1">
    <citation type="submission" date="2021-12" db="EMBL/GenBank/DDBJ databases">
        <authorList>
            <person name="Zaccaron A."/>
            <person name="Stergiopoulos I."/>
        </authorList>
    </citation>
    <scope>NUCLEOTIDE SEQUENCE</scope>
    <source>
        <strain evidence="12">Race5_Kim</strain>
    </source>
</reference>
<dbReference type="Proteomes" id="UP000756132">
    <property type="component" value="Chromosome 5"/>
</dbReference>
<dbReference type="OrthoDB" id="416222at2759"/>
<evidence type="ECO:0000256" key="5">
    <source>
        <dbReference type="ARBA" id="ARBA00022525"/>
    </source>
</evidence>
<keyword evidence="7" id="KW-0378">Hydrolase</keyword>
<evidence type="ECO:0000256" key="9">
    <source>
        <dbReference type="ARBA" id="ARBA00023277"/>
    </source>
</evidence>
<dbReference type="PANTHER" id="PTHR42715:SF5">
    <property type="entry name" value="BETA-GLUCOSIDASE M-RELATED"/>
    <property type="match status" value="1"/>
</dbReference>
<dbReference type="AlphaFoldDB" id="A0A9Q8LI51"/>
<evidence type="ECO:0000256" key="4">
    <source>
        <dbReference type="ARBA" id="ARBA00012744"/>
    </source>
</evidence>
<keyword evidence="5" id="KW-0964">Secreted</keyword>
<dbReference type="InterPro" id="IPR002772">
    <property type="entry name" value="Glyco_hydro_3_C"/>
</dbReference>
<keyword evidence="9" id="KW-0119">Carbohydrate metabolism</keyword>
<reference evidence="12" key="2">
    <citation type="journal article" date="2022" name="Microb. Genom.">
        <title>A chromosome-scale genome assembly of the tomato pathogen Cladosporium fulvum reveals a compartmentalized genome architecture and the presence of a dispensable chromosome.</title>
        <authorList>
            <person name="Zaccaron A.Z."/>
            <person name="Chen L.H."/>
            <person name="Samaras A."/>
            <person name="Stergiopoulos I."/>
        </authorList>
    </citation>
    <scope>NUCLEOTIDE SEQUENCE</scope>
    <source>
        <strain evidence="12">Race5_Kim</strain>
    </source>
</reference>
<dbReference type="EC" id="3.2.1.21" evidence="4"/>
<dbReference type="InterPro" id="IPR050288">
    <property type="entry name" value="Cellulose_deg_GH3"/>
</dbReference>
<dbReference type="SUPFAM" id="SSF52279">
    <property type="entry name" value="Beta-D-glucan exohydrolase, C-terminal domain"/>
    <property type="match status" value="1"/>
</dbReference>
<protein>
    <recommendedName>
        <fullName evidence="4">beta-glucosidase</fullName>
        <ecNumber evidence="4">3.2.1.21</ecNumber>
    </recommendedName>
</protein>
<evidence type="ECO:0000256" key="2">
    <source>
        <dbReference type="ARBA" id="ARBA00004613"/>
    </source>
</evidence>
<evidence type="ECO:0000259" key="11">
    <source>
        <dbReference type="SMART" id="SM01217"/>
    </source>
</evidence>
<dbReference type="Pfam" id="PF01915">
    <property type="entry name" value="Glyco_hydro_3_C"/>
    <property type="match status" value="1"/>
</dbReference>
<keyword evidence="10" id="KW-0326">Glycosidase</keyword>
<dbReference type="FunFam" id="2.60.40.10:FF:000495">
    <property type="entry name" value="Periplasmic beta-glucosidase"/>
    <property type="match status" value="1"/>
</dbReference>
<dbReference type="Pfam" id="PF14310">
    <property type="entry name" value="Fn3-like"/>
    <property type="match status" value="1"/>
</dbReference>
<proteinExistence type="inferred from homology"/>
<accession>A0A9Q8LI51</accession>
<dbReference type="GO" id="GO:0005576">
    <property type="term" value="C:extracellular region"/>
    <property type="evidence" value="ECO:0007669"/>
    <property type="project" value="UniProtKB-SubCell"/>
</dbReference>
<keyword evidence="13" id="KW-1185">Reference proteome</keyword>
<dbReference type="InterPro" id="IPR013783">
    <property type="entry name" value="Ig-like_fold"/>
</dbReference>
<dbReference type="SMART" id="SM01217">
    <property type="entry name" value="Fn3_like"/>
    <property type="match status" value="1"/>
</dbReference>
<evidence type="ECO:0000256" key="7">
    <source>
        <dbReference type="ARBA" id="ARBA00022801"/>
    </source>
</evidence>
<evidence type="ECO:0000313" key="13">
    <source>
        <dbReference type="Proteomes" id="UP000756132"/>
    </source>
</evidence>
<gene>
    <name evidence="12" type="ORF">CLAFUR5_06220</name>
</gene>
<name>A0A9Q8LI51_PASFU</name>
<dbReference type="PANTHER" id="PTHR42715">
    <property type="entry name" value="BETA-GLUCOSIDASE"/>
    <property type="match status" value="1"/>
</dbReference>
<evidence type="ECO:0000256" key="6">
    <source>
        <dbReference type="ARBA" id="ARBA00022729"/>
    </source>
</evidence>
<dbReference type="Gene3D" id="3.40.50.1700">
    <property type="entry name" value="Glycoside hydrolase family 3 C-terminal domain"/>
    <property type="match status" value="1"/>
</dbReference>